<dbReference type="InterPro" id="IPR013976">
    <property type="entry name" value="HDOD"/>
</dbReference>
<dbReference type="Pfam" id="PF00563">
    <property type="entry name" value="EAL"/>
    <property type="match status" value="1"/>
</dbReference>
<dbReference type="PANTHER" id="PTHR33525:SF4">
    <property type="entry name" value="CYCLIC DI-GMP PHOSPHODIESTERASE CDGJ"/>
    <property type="match status" value="1"/>
</dbReference>
<dbReference type="Pfam" id="PF08668">
    <property type="entry name" value="HDOD"/>
    <property type="match status" value="1"/>
</dbReference>
<dbReference type="InterPro" id="IPR014408">
    <property type="entry name" value="dGMP_Pdiesterase_EAL/HD-GYP"/>
</dbReference>
<dbReference type="SUPFAM" id="SSF109604">
    <property type="entry name" value="HD-domain/PDEase-like"/>
    <property type="match status" value="1"/>
</dbReference>
<dbReference type="PIRSF" id="PIRSF003180">
    <property type="entry name" value="DiGMPpdiest_YuxH"/>
    <property type="match status" value="1"/>
</dbReference>
<accession>A0ABT2YN26</accession>
<name>A0ABT2YN26_9GAMM</name>
<dbReference type="Gene3D" id="1.10.3210.10">
    <property type="entry name" value="Hypothetical protein af1432"/>
    <property type="match status" value="1"/>
</dbReference>
<evidence type="ECO:0000313" key="2">
    <source>
        <dbReference type="EMBL" id="MCV2401287.1"/>
    </source>
</evidence>
<dbReference type="PROSITE" id="PS51833">
    <property type="entry name" value="HDOD"/>
    <property type="match status" value="1"/>
</dbReference>
<reference evidence="2 3" key="1">
    <citation type="submission" date="2022-10" db="EMBL/GenBank/DDBJ databases">
        <title>Marinomonas transparenta sp. nov. and Marinomonas sargassi sp. nov., isolated from marine alga (Sargassum natans (L.) Gaillon).</title>
        <authorList>
            <person name="Wang Y."/>
        </authorList>
    </citation>
    <scope>NUCLEOTIDE SEQUENCE [LARGE SCALE GENOMIC DNA]</scope>
    <source>
        <strain evidence="2 3">C2222</strain>
    </source>
</reference>
<dbReference type="RefSeq" id="WP_263528671.1">
    <property type="nucleotide sequence ID" value="NZ_JAOVZB010000001.1"/>
</dbReference>
<sequence length="407" mass="45948">MTLPNVFNDLMMAQQPILTRKKENFGYELLFRDNTLNIADMSNGEAATSQVLINLCTGISELESHIKKPFFINMTTSLILSDAFFPIEPNTVYLEILEDQNLTPSFFKAVKKWHDAGYKFALDDYQFSEAYEALLPWVSIIKVDVLATPPEDYSKQIRSLKSKGLILLAEKVENADMFERCKEAGFELFQGYFLQRPEVIKGKKVDSTTQGAIELINTIQDPNSSIDHIAHLVTKNPKLSYQLLRIINSPACGISRTIKSIKEAVIFLGLVQLKKWAMLIAFTSSFGKPHPFLKALLTRSRCCQLLAEKNQSENAESALLVGLMSGIDVILNIEKSIALKQISLDNNLLEAITEHKGEFGQYLTKTLSCEEQNWSALESLSNKERADLNNSFLEAMIWTDEVMESIR</sequence>
<dbReference type="InterPro" id="IPR052340">
    <property type="entry name" value="RNase_Y/CdgJ"/>
</dbReference>
<comment type="caution">
    <text evidence="2">The sequence shown here is derived from an EMBL/GenBank/DDBJ whole genome shotgun (WGS) entry which is preliminary data.</text>
</comment>
<keyword evidence="3" id="KW-1185">Reference proteome</keyword>
<evidence type="ECO:0000313" key="3">
    <source>
        <dbReference type="Proteomes" id="UP001209713"/>
    </source>
</evidence>
<dbReference type="EMBL" id="JAOVZB010000001">
    <property type="protein sequence ID" value="MCV2401287.1"/>
    <property type="molecule type" value="Genomic_DNA"/>
</dbReference>
<dbReference type="Proteomes" id="UP001209713">
    <property type="component" value="Unassembled WGS sequence"/>
</dbReference>
<dbReference type="PANTHER" id="PTHR33525">
    <property type="match status" value="1"/>
</dbReference>
<feature type="domain" description="HDOD" evidence="1">
    <location>
        <begin position="205"/>
        <end position="390"/>
    </location>
</feature>
<dbReference type="SMART" id="SM00052">
    <property type="entry name" value="EAL"/>
    <property type="match status" value="1"/>
</dbReference>
<dbReference type="InterPro" id="IPR035919">
    <property type="entry name" value="EAL_sf"/>
</dbReference>
<dbReference type="Gene3D" id="3.20.20.450">
    <property type="entry name" value="EAL domain"/>
    <property type="match status" value="1"/>
</dbReference>
<protein>
    <submittedName>
        <fullName evidence="2">HDOD domain-containing protein</fullName>
    </submittedName>
</protein>
<dbReference type="InterPro" id="IPR001633">
    <property type="entry name" value="EAL_dom"/>
</dbReference>
<dbReference type="SUPFAM" id="SSF141868">
    <property type="entry name" value="EAL domain-like"/>
    <property type="match status" value="1"/>
</dbReference>
<organism evidence="2 3">
    <name type="scientific">Marinomonas sargassi</name>
    <dbReference type="NCBI Taxonomy" id="2984494"/>
    <lineage>
        <taxon>Bacteria</taxon>
        <taxon>Pseudomonadati</taxon>
        <taxon>Pseudomonadota</taxon>
        <taxon>Gammaproteobacteria</taxon>
        <taxon>Oceanospirillales</taxon>
        <taxon>Oceanospirillaceae</taxon>
        <taxon>Marinomonas</taxon>
    </lineage>
</organism>
<gene>
    <name evidence="2" type="ORF">OFY17_00180</name>
</gene>
<evidence type="ECO:0000259" key="1">
    <source>
        <dbReference type="PROSITE" id="PS51833"/>
    </source>
</evidence>
<proteinExistence type="predicted"/>